<keyword evidence="4" id="KW-1185">Reference proteome</keyword>
<dbReference type="AlphaFoldDB" id="A0AAV7X089"/>
<evidence type="ECO:0000313" key="3">
    <source>
        <dbReference type="EMBL" id="KAJ1218713.1"/>
    </source>
</evidence>
<feature type="compositionally biased region" description="Basic and acidic residues" evidence="1">
    <location>
        <begin position="239"/>
        <end position="253"/>
    </location>
</feature>
<reference evidence="3" key="1">
    <citation type="journal article" date="2022" name="bioRxiv">
        <title>Sequencing and chromosome-scale assembly of the giantPleurodeles waltlgenome.</title>
        <authorList>
            <person name="Brown T."/>
            <person name="Elewa A."/>
            <person name="Iarovenko S."/>
            <person name="Subramanian E."/>
            <person name="Araus A.J."/>
            <person name="Petzold A."/>
            <person name="Susuki M."/>
            <person name="Suzuki K.-i.T."/>
            <person name="Hayashi T."/>
            <person name="Toyoda A."/>
            <person name="Oliveira C."/>
            <person name="Osipova E."/>
            <person name="Leigh N.D."/>
            <person name="Simon A."/>
            <person name="Yun M.H."/>
        </authorList>
    </citation>
    <scope>NUCLEOTIDE SEQUENCE</scope>
    <source>
        <strain evidence="3">20211129_DDA</strain>
        <tissue evidence="3">Liver</tissue>
    </source>
</reference>
<feature type="region of interest" description="Disordered" evidence="1">
    <location>
        <begin position="305"/>
        <end position="342"/>
    </location>
</feature>
<protein>
    <recommendedName>
        <fullName evidence="2">Helix-turn-helix domain-containing protein</fullName>
    </recommendedName>
</protein>
<evidence type="ECO:0000256" key="1">
    <source>
        <dbReference type="SAM" id="MobiDB-lite"/>
    </source>
</evidence>
<feature type="region of interest" description="Disordered" evidence="1">
    <location>
        <begin position="34"/>
        <end position="54"/>
    </location>
</feature>
<dbReference type="Pfam" id="PF26215">
    <property type="entry name" value="HTH_animal"/>
    <property type="match status" value="1"/>
</dbReference>
<feature type="region of interest" description="Disordered" evidence="1">
    <location>
        <begin position="239"/>
        <end position="268"/>
    </location>
</feature>
<evidence type="ECO:0000313" key="4">
    <source>
        <dbReference type="Proteomes" id="UP001066276"/>
    </source>
</evidence>
<accession>A0AAV7X089</accession>
<sequence>MFTGLDPGVPPLRSLSGSAGGRFSAPAVCASTLGRGSRAGPSRAELSSDRHCQSPGHAPKLFVLDKVIQSDIFRKPTACNSVLQATSSHPKRTIKSIPYGELVSARRNCSQQQDFEKRIEITMSDFHKRGYKTSILEKAKTKIMKVDRKYTLQNKKWEKEKEKANKISEVRFITKFDLYSSHVYNALRKNCHLLNSAIVPIGTISKNPRIVYRRGRILTFHRKYDYMYVESDKELSVENNSRELTSEVEESHVSDGNQSDVPDPRSDRHRYSSLVYLARRHENRENSSNGAVSCCWGDDRRCPERPVSDLADPPNTASPGAGQWEPQKYPVSCRGTGREAER</sequence>
<comment type="caution">
    <text evidence="3">The sequence shown here is derived from an EMBL/GenBank/DDBJ whole genome shotgun (WGS) entry which is preliminary data.</text>
</comment>
<feature type="domain" description="Helix-turn-helix" evidence="2">
    <location>
        <begin position="82"/>
        <end position="139"/>
    </location>
</feature>
<dbReference type="EMBL" id="JANPWB010000001">
    <property type="protein sequence ID" value="KAJ1218713.1"/>
    <property type="molecule type" value="Genomic_DNA"/>
</dbReference>
<dbReference type="InterPro" id="IPR058912">
    <property type="entry name" value="HTH_animal"/>
</dbReference>
<dbReference type="Proteomes" id="UP001066276">
    <property type="component" value="Chromosome 1_1"/>
</dbReference>
<proteinExistence type="predicted"/>
<dbReference type="PANTHER" id="PTHR21301">
    <property type="entry name" value="REVERSE TRANSCRIPTASE"/>
    <property type="match status" value="1"/>
</dbReference>
<evidence type="ECO:0000259" key="2">
    <source>
        <dbReference type="Pfam" id="PF26215"/>
    </source>
</evidence>
<gene>
    <name evidence="3" type="ORF">NDU88_006290</name>
</gene>
<organism evidence="3 4">
    <name type="scientific">Pleurodeles waltl</name>
    <name type="common">Iberian ribbed newt</name>
    <dbReference type="NCBI Taxonomy" id="8319"/>
    <lineage>
        <taxon>Eukaryota</taxon>
        <taxon>Metazoa</taxon>
        <taxon>Chordata</taxon>
        <taxon>Craniata</taxon>
        <taxon>Vertebrata</taxon>
        <taxon>Euteleostomi</taxon>
        <taxon>Amphibia</taxon>
        <taxon>Batrachia</taxon>
        <taxon>Caudata</taxon>
        <taxon>Salamandroidea</taxon>
        <taxon>Salamandridae</taxon>
        <taxon>Pleurodelinae</taxon>
        <taxon>Pleurodeles</taxon>
    </lineage>
</organism>
<name>A0AAV7X089_PLEWA</name>
<dbReference type="PANTHER" id="PTHR21301:SF12">
    <property type="match status" value="1"/>
</dbReference>